<dbReference type="Proteomes" id="UP000010793">
    <property type="component" value="Chromosome"/>
</dbReference>
<dbReference type="EMBL" id="CP002873">
    <property type="protein sequence ID" value="AGA66792.1"/>
    <property type="molecule type" value="Genomic_DNA"/>
</dbReference>
<reference evidence="8 9" key="1">
    <citation type="journal article" date="2013" name="Genome Announc.">
        <title>Complete Genome Sequence of the Porcine Strain Brachyspira pilosicoli P43/6/78(T.).</title>
        <authorList>
            <person name="Lin C."/>
            <person name="den Bakker H.C."/>
            <person name="Suzuki H."/>
            <person name="Lefebure T."/>
            <person name="Ponnala L."/>
            <person name="Sun Q."/>
            <person name="Stanhope M.J."/>
            <person name="Wiedmann M."/>
            <person name="Duhamel G.E."/>
        </authorList>
    </citation>
    <scope>NUCLEOTIDE SEQUENCE [LARGE SCALE GENOMIC DNA]</scope>
    <source>
        <strain evidence="8 9">P43/6/78</strain>
    </source>
</reference>
<dbReference type="Pfam" id="PF00375">
    <property type="entry name" value="SDF"/>
    <property type="match status" value="1"/>
</dbReference>
<accession>A0A3B6VRE9</accession>
<dbReference type="KEGG" id="bpip:BPP43_07930"/>
<organism evidence="8 9">
    <name type="scientific">Brachyspira pilosicoli P43/6/78</name>
    <dbReference type="NCBI Taxonomy" id="1042417"/>
    <lineage>
        <taxon>Bacteria</taxon>
        <taxon>Pseudomonadati</taxon>
        <taxon>Spirochaetota</taxon>
        <taxon>Spirochaetia</taxon>
        <taxon>Brachyspirales</taxon>
        <taxon>Brachyspiraceae</taxon>
        <taxon>Brachyspira</taxon>
    </lineage>
</organism>
<evidence type="ECO:0000256" key="4">
    <source>
        <dbReference type="ARBA" id="ARBA00022692"/>
    </source>
</evidence>
<keyword evidence="5 7" id="KW-1133">Transmembrane helix</keyword>
<evidence type="ECO:0000256" key="7">
    <source>
        <dbReference type="SAM" id="Phobius"/>
    </source>
</evidence>
<dbReference type="GO" id="GO:0005886">
    <property type="term" value="C:plasma membrane"/>
    <property type="evidence" value="ECO:0007669"/>
    <property type="project" value="UniProtKB-SubCell"/>
</dbReference>
<protein>
    <submittedName>
        <fullName evidence="8">Na/H dicarboxylate symporters putative</fullName>
    </submittedName>
</protein>
<dbReference type="PANTHER" id="PTHR42865">
    <property type="entry name" value="PROTON/GLUTAMATE-ASPARTATE SYMPORTER"/>
    <property type="match status" value="1"/>
</dbReference>
<comment type="subcellular location">
    <subcellularLocation>
        <location evidence="1">Cell membrane</location>
        <topology evidence="1">Multi-pass membrane protein</topology>
    </subcellularLocation>
</comment>
<keyword evidence="3" id="KW-1003">Cell membrane</keyword>
<feature type="transmembrane region" description="Helical" evidence="7">
    <location>
        <begin position="51"/>
        <end position="69"/>
    </location>
</feature>
<dbReference type="RefSeq" id="WP_013244360.1">
    <property type="nucleotide sequence ID" value="NC_019908.1"/>
</dbReference>
<keyword evidence="6 7" id="KW-0472">Membrane</keyword>
<feature type="transmembrane region" description="Helical" evidence="7">
    <location>
        <begin position="304"/>
        <end position="328"/>
    </location>
</feature>
<dbReference type="InterPro" id="IPR001991">
    <property type="entry name" value="Na-dicarboxylate_symporter"/>
</dbReference>
<evidence type="ECO:0000256" key="1">
    <source>
        <dbReference type="ARBA" id="ARBA00004651"/>
    </source>
</evidence>
<sequence>MSIVKDLKSKLLIVILISLIIGAVLGMLASAYASAETLKNLISISDPIGNIFIRLLKMIVMPVIIFTLISGVSSISPKHLGIVGIIILLFYMITSVISSVFGLAVGNLIKPGLDLDLNMAMATTKEFVKPNFIDTLLSTIPTNPFSSFAKGDGDVLPTIFFSIFFGISLAFCRDNEKTKDTAEIVYKFFDGCTHIIIRIVGWIMFYAPIGVFALIFTVFAKNGPESFKSLLKVTYTIYIAFAIQLVIVYSIINIIFGINPRKFLVKIFEPLFTAFVTRSSGGTLPISMKAADEKMGINQGIYSFTLPLGATINMNGTAIYLGICAIFISNATGNPLDFNAQLTVVIVSVLAAVGTAGVPGAGSIMLLMVLNSIGLDINSNVNVAAAYGMILGIDAILDMGRTALNISGDLCGTAVVAKITKQMDMSKWQD</sequence>
<proteinExistence type="predicted"/>
<evidence type="ECO:0000313" key="9">
    <source>
        <dbReference type="Proteomes" id="UP000010793"/>
    </source>
</evidence>
<feature type="transmembrane region" description="Helical" evidence="7">
    <location>
        <begin position="340"/>
        <end position="370"/>
    </location>
</feature>
<evidence type="ECO:0000256" key="6">
    <source>
        <dbReference type="ARBA" id="ARBA00023136"/>
    </source>
</evidence>
<evidence type="ECO:0000256" key="2">
    <source>
        <dbReference type="ARBA" id="ARBA00022448"/>
    </source>
</evidence>
<feature type="transmembrane region" description="Helical" evidence="7">
    <location>
        <begin position="155"/>
        <end position="174"/>
    </location>
</feature>
<feature type="transmembrane region" description="Helical" evidence="7">
    <location>
        <begin position="235"/>
        <end position="256"/>
    </location>
</feature>
<feature type="transmembrane region" description="Helical" evidence="7">
    <location>
        <begin position="81"/>
        <end position="109"/>
    </location>
</feature>
<dbReference type="PRINTS" id="PR00173">
    <property type="entry name" value="EDTRNSPORT"/>
</dbReference>
<gene>
    <name evidence="8" type="ORF">BPP43_07930</name>
</gene>
<dbReference type="Gene3D" id="1.10.3860.10">
    <property type="entry name" value="Sodium:dicarboxylate symporter"/>
    <property type="match status" value="1"/>
</dbReference>
<dbReference type="GeneID" id="56439990"/>
<keyword evidence="9" id="KW-1185">Reference proteome</keyword>
<name>A0A3B6VRE9_BRAPL</name>
<evidence type="ECO:0000313" key="8">
    <source>
        <dbReference type="EMBL" id="AGA66792.1"/>
    </source>
</evidence>
<dbReference type="PANTHER" id="PTHR42865:SF7">
    <property type="entry name" value="PROTON_GLUTAMATE-ASPARTATE SYMPORTER"/>
    <property type="match status" value="1"/>
</dbReference>
<keyword evidence="2" id="KW-0813">Transport</keyword>
<dbReference type="GO" id="GO:0015293">
    <property type="term" value="F:symporter activity"/>
    <property type="evidence" value="ECO:0007669"/>
    <property type="project" value="UniProtKB-KW"/>
</dbReference>
<dbReference type="InterPro" id="IPR036458">
    <property type="entry name" value="Na:dicarbo_symporter_sf"/>
</dbReference>
<evidence type="ECO:0000256" key="5">
    <source>
        <dbReference type="ARBA" id="ARBA00022989"/>
    </source>
</evidence>
<dbReference type="AlphaFoldDB" id="A0A3B6VRE9"/>
<evidence type="ECO:0000256" key="3">
    <source>
        <dbReference type="ARBA" id="ARBA00022475"/>
    </source>
</evidence>
<keyword evidence="4 7" id="KW-0812">Transmembrane</keyword>
<feature type="transmembrane region" description="Helical" evidence="7">
    <location>
        <begin position="195"/>
        <end position="220"/>
    </location>
</feature>
<dbReference type="SUPFAM" id="SSF118215">
    <property type="entry name" value="Proton glutamate symport protein"/>
    <property type="match status" value="1"/>
</dbReference>